<evidence type="ECO:0000313" key="3">
    <source>
        <dbReference type="EMBL" id="WIM88505.1"/>
    </source>
</evidence>
<proteinExistence type="predicted"/>
<evidence type="ECO:0000256" key="1">
    <source>
        <dbReference type="SAM" id="MobiDB-lite"/>
    </source>
</evidence>
<accession>A0ABY8VY03</accession>
<dbReference type="InterPro" id="IPR002938">
    <property type="entry name" value="FAD-bd"/>
</dbReference>
<dbReference type="Pfam" id="PF01494">
    <property type="entry name" value="FAD_binding_3"/>
    <property type="match status" value="1"/>
</dbReference>
<keyword evidence="3" id="KW-0503">Monooxygenase</keyword>
<keyword evidence="4" id="KW-1185">Reference proteome</keyword>
<reference evidence="3 4" key="1">
    <citation type="journal article" date="2023" name="Microbiol. Resour. Announc.">
        <title>Complete Genome Sequence of Mycobacterium wuenschmanii, a novel Nontuberculous Mycobacterium Isolated from a captive population of Amazon Milk Frogs.</title>
        <authorList>
            <person name="Hicks J."/>
            <person name="Zeineldin M."/>
            <person name="Ward H."/>
            <person name="Wuenschmann A."/>
            <person name="Camp P."/>
            <person name="Farrell D."/>
            <person name="Lehman K."/>
            <person name="Thacker T."/>
            <person name="Cuthbert E."/>
        </authorList>
    </citation>
    <scope>NUCLEOTIDE SEQUENCE [LARGE SCALE GENOMIC DNA]</scope>
    <source>
        <strain evidence="3 4">Wuenschmanii</strain>
    </source>
</reference>
<name>A0ABY8VY03_9MYCO</name>
<feature type="domain" description="FAD-binding" evidence="2">
    <location>
        <begin position="3"/>
        <end position="161"/>
    </location>
</feature>
<dbReference type="GO" id="GO:0004497">
    <property type="term" value="F:monooxygenase activity"/>
    <property type="evidence" value="ECO:0007669"/>
    <property type="project" value="UniProtKB-KW"/>
</dbReference>
<evidence type="ECO:0000259" key="2">
    <source>
        <dbReference type="Pfam" id="PF01494"/>
    </source>
</evidence>
<keyword evidence="3" id="KW-0560">Oxidoreductase</keyword>
<organism evidence="3 4">
    <name type="scientific">Candidatus Mycobacterium wuenschmannii</name>
    <dbReference type="NCBI Taxonomy" id="3027808"/>
    <lineage>
        <taxon>Bacteria</taxon>
        <taxon>Bacillati</taxon>
        <taxon>Actinomycetota</taxon>
        <taxon>Actinomycetes</taxon>
        <taxon>Mycobacteriales</taxon>
        <taxon>Mycobacteriaceae</taxon>
        <taxon>Mycobacterium</taxon>
    </lineage>
</organism>
<dbReference type="InterPro" id="IPR051704">
    <property type="entry name" value="FAD_aromatic-hydroxylase"/>
</dbReference>
<dbReference type="PANTHER" id="PTHR46865:SF2">
    <property type="entry name" value="MONOOXYGENASE"/>
    <property type="match status" value="1"/>
</dbReference>
<dbReference type="EMBL" id="CP126981">
    <property type="protein sequence ID" value="WIM88505.1"/>
    <property type="molecule type" value="Genomic_DNA"/>
</dbReference>
<sequence length="301" mass="32311">MRILITGGGMAGLSTGITLGATGHDVTIVERADHLRVNGSPIDIRGAAIDVAEKMGVLDAIGARRVDMSERLLFVDADGEPLAELPDTEFNDRPDDVEIPREDLAQVLRGALKPSATLHFGQSVAELHDADDGVEVCFASGETQRFDIVVGADGMHSGTRRLMFGSEDQFLRHLGLYVALAQLPGSTQPERRNPIYNTPGRMAGIAAYRDKALAVFMFAHRGSTTTTTIWAHRSRSCATRSPGTAGGEFANFSMPPTPTPSSTSTRSARFTCRVGIAVGSSLSATRRTARHHCPAGERVWR</sequence>
<dbReference type="InterPro" id="IPR036188">
    <property type="entry name" value="FAD/NAD-bd_sf"/>
</dbReference>
<dbReference type="Gene3D" id="3.50.50.60">
    <property type="entry name" value="FAD/NAD(P)-binding domain"/>
    <property type="match status" value="1"/>
</dbReference>
<dbReference type="Proteomes" id="UP001236585">
    <property type="component" value="Chromosome"/>
</dbReference>
<gene>
    <name evidence="3" type="ORF">PT015_03120</name>
</gene>
<dbReference type="PRINTS" id="PR00420">
    <property type="entry name" value="RNGMNOXGNASE"/>
</dbReference>
<dbReference type="RefSeq" id="WP_285188728.1">
    <property type="nucleotide sequence ID" value="NZ_CP126981.1"/>
</dbReference>
<protein>
    <submittedName>
        <fullName evidence="3">FAD-dependent monooxygenase</fullName>
    </submittedName>
</protein>
<evidence type="ECO:0000313" key="4">
    <source>
        <dbReference type="Proteomes" id="UP001236585"/>
    </source>
</evidence>
<dbReference type="SUPFAM" id="SSF51905">
    <property type="entry name" value="FAD/NAD(P)-binding domain"/>
    <property type="match status" value="1"/>
</dbReference>
<feature type="region of interest" description="Disordered" evidence="1">
    <location>
        <begin position="246"/>
        <end position="267"/>
    </location>
</feature>
<dbReference type="PANTHER" id="PTHR46865">
    <property type="entry name" value="OXIDOREDUCTASE-RELATED"/>
    <property type="match status" value="1"/>
</dbReference>